<evidence type="ECO:0000259" key="10">
    <source>
        <dbReference type="Pfam" id="PF00593"/>
    </source>
</evidence>
<dbReference type="InterPro" id="IPR023997">
    <property type="entry name" value="TonB-dep_OMP_SusC/RagA_CS"/>
</dbReference>
<dbReference type="InterPro" id="IPR039426">
    <property type="entry name" value="TonB-dep_rcpt-like"/>
</dbReference>
<evidence type="ECO:0000256" key="7">
    <source>
        <dbReference type="ARBA" id="ARBA00023237"/>
    </source>
</evidence>
<proteinExistence type="inferred from homology"/>
<dbReference type="Proteomes" id="UP001176891">
    <property type="component" value="Unassembled WGS sequence"/>
</dbReference>
<evidence type="ECO:0000256" key="9">
    <source>
        <dbReference type="RuleBase" id="RU003357"/>
    </source>
</evidence>
<dbReference type="SUPFAM" id="SSF56935">
    <property type="entry name" value="Porins"/>
    <property type="match status" value="1"/>
</dbReference>
<keyword evidence="4 8" id="KW-0812">Transmembrane</keyword>
<feature type="domain" description="TonB-dependent receptor-like beta-barrel" evidence="10">
    <location>
        <begin position="523"/>
        <end position="1066"/>
    </location>
</feature>
<evidence type="ECO:0000256" key="3">
    <source>
        <dbReference type="ARBA" id="ARBA00022452"/>
    </source>
</evidence>
<feature type="domain" description="TonB-dependent receptor plug" evidence="11">
    <location>
        <begin position="224"/>
        <end position="348"/>
    </location>
</feature>
<evidence type="ECO:0000256" key="8">
    <source>
        <dbReference type="PROSITE-ProRule" id="PRU01360"/>
    </source>
</evidence>
<dbReference type="InterPro" id="IPR008969">
    <property type="entry name" value="CarboxyPept-like_regulatory"/>
</dbReference>
<dbReference type="Pfam" id="PF13715">
    <property type="entry name" value="CarbopepD_reg_2"/>
    <property type="match status" value="1"/>
</dbReference>
<dbReference type="InterPro" id="IPR023996">
    <property type="entry name" value="TonB-dep_OMP_SusC/RagA"/>
</dbReference>
<sequence length="1100" mass="122823">MEIKSIKIHAIPMKIGISKRILLMMMRTFIFLLCTTVFSLNTDITNAQEKVKIDRDKVMTVDEVFDMIIDQTKYSFLYPTNLFENTPNVEVKKGVMSVGKLLQQTLPKGKFNVILGADNRITIKQKSQSQQRQITGKVTGEDGMPLAGVTVIVKGTQRGVATDFDGQYTITVIDNSNVLMFSSIGYASQEITVGNQKTIDVVLKEEISELDVIEINAGYYKTSQRKATGNISRVEAKDIELQPVTNPLQAVQGRMSGVSIVQNTGVPGGGISIQIRGRNSLRRDGNDALYVIDGVPYPIRGFTNGSIGSALSAGNPLAFINPNDIESFQVLKDADATAIYGSLGANGVVLITTKKGKVGRTSVSANITTGFGEVSKKLDLLNTEQYLEMRLEGNPNLPNFPPFIQERFAPDVFVWDQSRYTDWQEELIGGTAMQTNANVSVSGGNENTQFNFSTGYFKETTVFPTDEGFRRVSGLLNVVHTSNNNRFNINASVKYSNSRNALPVIDLTRTAVTLPPNAPELYDANGGINWENNSFNNPLAFLEGDYNDQTESIIANADLGYQLFNGFKVKASIGYNFLDFNGNSIRPLSAIRPDSRLFSQRSSRFNQGNNKFWIFEPQLEYNKNFGKLRLTTLFGTTFREDIRETTDIRAEGFSRDEFLLNVDAATSTEVSSTYTQYKYNAFFARINLDWGNKYLLNLTARRDGSSRFGPNKKFGNFGAIGGAWIFTEEDFTKNISWLTFGKFRGSYGITGNDQIGDYNFLDTYSFVDNPYNNITGFNVTRLANPDFSWESVKKLEFGLELGFFNEKILTNISWYQNRASDQLIGLPLSTVTGASSLQFNLPTVVENTGLEIELSTANINNKNFNWSTNFNLTIPRNKLLEFQNIEDFPTFDNVWVVGESINGNSGKYFEFMGINDNNGTYDFTDFDNNGSISETDNQKYIEVGQKYFGGIQNIISYKGFTLDFLFQFVKQTGRDVYFGFASPGALTASNQPAQVIDRWQQAGDLARFQKYGNNSNYFRYIQSDAIITDTSFIRLNNLSLSYSLPNTVLETLKMQNLRVFVQGQNLFTITDFKGLNPEVGGSSVALPPLRIISLGLDLSF</sequence>
<dbReference type="Gene3D" id="2.40.170.20">
    <property type="entry name" value="TonB-dependent receptor, beta-barrel domain"/>
    <property type="match status" value="1"/>
</dbReference>
<dbReference type="InterPro" id="IPR037066">
    <property type="entry name" value="Plug_dom_sf"/>
</dbReference>
<dbReference type="NCBIfam" id="TIGR04056">
    <property type="entry name" value="OMP_RagA_SusC"/>
    <property type="match status" value="1"/>
</dbReference>
<evidence type="ECO:0000256" key="2">
    <source>
        <dbReference type="ARBA" id="ARBA00022448"/>
    </source>
</evidence>
<gene>
    <name evidence="12" type="ORF">Q4Q39_09055</name>
</gene>
<dbReference type="Pfam" id="PF00593">
    <property type="entry name" value="TonB_dep_Rec_b-barrel"/>
    <property type="match status" value="1"/>
</dbReference>
<keyword evidence="3 8" id="KW-1134">Transmembrane beta strand</keyword>
<dbReference type="NCBIfam" id="TIGR04057">
    <property type="entry name" value="SusC_RagA_signa"/>
    <property type="match status" value="1"/>
</dbReference>
<evidence type="ECO:0000256" key="6">
    <source>
        <dbReference type="ARBA" id="ARBA00023136"/>
    </source>
</evidence>
<evidence type="ECO:0000259" key="11">
    <source>
        <dbReference type="Pfam" id="PF07715"/>
    </source>
</evidence>
<evidence type="ECO:0000256" key="1">
    <source>
        <dbReference type="ARBA" id="ARBA00004571"/>
    </source>
</evidence>
<dbReference type="InterPro" id="IPR000531">
    <property type="entry name" value="Beta-barrel_TonB"/>
</dbReference>
<comment type="caution">
    <text evidence="12">The sequence shown here is derived from an EMBL/GenBank/DDBJ whole genome shotgun (WGS) entry which is preliminary data.</text>
</comment>
<dbReference type="InterPro" id="IPR012910">
    <property type="entry name" value="Plug_dom"/>
</dbReference>
<protein>
    <submittedName>
        <fullName evidence="12">SusC/RagA family TonB-linked outer membrane protein</fullName>
    </submittedName>
</protein>
<keyword evidence="13" id="KW-1185">Reference proteome</keyword>
<dbReference type="SUPFAM" id="SSF49464">
    <property type="entry name" value="Carboxypeptidase regulatory domain-like"/>
    <property type="match status" value="1"/>
</dbReference>
<keyword evidence="5 9" id="KW-0798">TonB box</keyword>
<comment type="subcellular location">
    <subcellularLocation>
        <location evidence="1 8">Cell outer membrane</location>
        <topology evidence="1 8">Multi-pass membrane protein</topology>
    </subcellularLocation>
</comment>
<dbReference type="PROSITE" id="PS52016">
    <property type="entry name" value="TONB_DEPENDENT_REC_3"/>
    <property type="match status" value="1"/>
</dbReference>
<keyword evidence="7 8" id="KW-0998">Cell outer membrane</keyword>
<reference evidence="12" key="1">
    <citation type="submission" date="2023-07" db="EMBL/GenBank/DDBJ databases">
        <title>Two novel species in the genus Flavivirga.</title>
        <authorList>
            <person name="Kwon K."/>
        </authorList>
    </citation>
    <scope>NUCLEOTIDE SEQUENCE</scope>
    <source>
        <strain evidence="12">KACC 14157</strain>
    </source>
</reference>
<evidence type="ECO:0000313" key="12">
    <source>
        <dbReference type="EMBL" id="MDO5987543.1"/>
    </source>
</evidence>
<dbReference type="RefSeq" id="WP_303282105.1">
    <property type="nucleotide sequence ID" value="NZ_BAABCZ010000010.1"/>
</dbReference>
<name>A0ABT8X0R5_9FLAO</name>
<dbReference type="Gene3D" id="2.170.130.10">
    <property type="entry name" value="TonB-dependent receptor, plug domain"/>
    <property type="match status" value="1"/>
</dbReference>
<dbReference type="Pfam" id="PF07715">
    <property type="entry name" value="Plug"/>
    <property type="match status" value="1"/>
</dbReference>
<dbReference type="EMBL" id="JAUOEM010000003">
    <property type="protein sequence ID" value="MDO5987543.1"/>
    <property type="molecule type" value="Genomic_DNA"/>
</dbReference>
<evidence type="ECO:0000256" key="4">
    <source>
        <dbReference type="ARBA" id="ARBA00022692"/>
    </source>
</evidence>
<keyword evidence="6 8" id="KW-0472">Membrane</keyword>
<evidence type="ECO:0000313" key="13">
    <source>
        <dbReference type="Proteomes" id="UP001176891"/>
    </source>
</evidence>
<comment type="similarity">
    <text evidence="8 9">Belongs to the TonB-dependent receptor family.</text>
</comment>
<organism evidence="12 13">
    <name type="scientific">Flavivirga amylovorans</name>
    <dbReference type="NCBI Taxonomy" id="870486"/>
    <lineage>
        <taxon>Bacteria</taxon>
        <taxon>Pseudomonadati</taxon>
        <taxon>Bacteroidota</taxon>
        <taxon>Flavobacteriia</taxon>
        <taxon>Flavobacteriales</taxon>
        <taxon>Flavobacteriaceae</taxon>
        <taxon>Flavivirga</taxon>
    </lineage>
</organism>
<dbReference type="InterPro" id="IPR036942">
    <property type="entry name" value="Beta-barrel_TonB_sf"/>
</dbReference>
<accession>A0ABT8X0R5</accession>
<evidence type="ECO:0000256" key="5">
    <source>
        <dbReference type="ARBA" id="ARBA00023077"/>
    </source>
</evidence>
<keyword evidence="2 8" id="KW-0813">Transport</keyword>
<dbReference type="Gene3D" id="2.60.40.1120">
    <property type="entry name" value="Carboxypeptidase-like, regulatory domain"/>
    <property type="match status" value="1"/>
</dbReference>